<name>A0A091FJY3_CUCCA</name>
<feature type="non-terminal residue" evidence="1">
    <location>
        <position position="50"/>
    </location>
</feature>
<keyword evidence="2" id="KW-1185">Reference proteome</keyword>
<sequence length="50" mass="5222">LFAHGGGIELADDFLAAGLHRLQVHVHHVLEAVQGRLGFIVLPEVAGLGA</sequence>
<reference evidence="1 2" key="1">
    <citation type="submission" date="2014-04" db="EMBL/GenBank/DDBJ databases">
        <title>Genome evolution of avian class.</title>
        <authorList>
            <person name="Zhang G."/>
            <person name="Li C."/>
        </authorList>
    </citation>
    <scope>NUCLEOTIDE SEQUENCE [LARGE SCALE GENOMIC DNA]</scope>
    <source>
        <strain evidence="1">BGI_N303</strain>
    </source>
</reference>
<gene>
    <name evidence="1" type="ORF">N303_12976</name>
</gene>
<dbReference type="EMBL" id="KL447068">
    <property type="protein sequence ID" value="KFO69474.1"/>
    <property type="molecule type" value="Genomic_DNA"/>
</dbReference>
<proteinExistence type="predicted"/>
<accession>A0A091FJY3</accession>
<organism evidence="1 2">
    <name type="scientific">Cuculus canorus</name>
    <name type="common">Common cuckoo</name>
    <dbReference type="NCBI Taxonomy" id="55661"/>
    <lineage>
        <taxon>Eukaryota</taxon>
        <taxon>Metazoa</taxon>
        <taxon>Chordata</taxon>
        <taxon>Craniata</taxon>
        <taxon>Vertebrata</taxon>
        <taxon>Euteleostomi</taxon>
        <taxon>Archelosauria</taxon>
        <taxon>Archosauria</taxon>
        <taxon>Dinosauria</taxon>
        <taxon>Saurischia</taxon>
        <taxon>Theropoda</taxon>
        <taxon>Coelurosauria</taxon>
        <taxon>Aves</taxon>
        <taxon>Neognathae</taxon>
        <taxon>Neoaves</taxon>
        <taxon>Otidimorphae</taxon>
        <taxon>Cuculiformes</taxon>
        <taxon>Cuculidae</taxon>
        <taxon>Cuculus</taxon>
    </lineage>
</organism>
<evidence type="ECO:0000313" key="1">
    <source>
        <dbReference type="EMBL" id="KFO69474.1"/>
    </source>
</evidence>
<protein>
    <submittedName>
        <fullName evidence="1">Uncharacterized protein</fullName>
    </submittedName>
</protein>
<dbReference type="Proteomes" id="UP000053760">
    <property type="component" value="Unassembled WGS sequence"/>
</dbReference>
<dbReference type="AlphaFoldDB" id="A0A091FJY3"/>
<evidence type="ECO:0000313" key="2">
    <source>
        <dbReference type="Proteomes" id="UP000053760"/>
    </source>
</evidence>
<feature type="non-terminal residue" evidence="1">
    <location>
        <position position="1"/>
    </location>
</feature>